<organism evidence="1 2">
    <name type="scientific">Meloidogyne enterolobii</name>
    <name type="common">Root-knot nematode worm</name>
    <name type="synonym">Meloidogyne mayaguensis</name>
    <dbReference type="NCBI Taxonomy" id="390850"/>
    <lineage>
        <taxon>Eukaryota</taxon>
        <taxon>Metazoa</taxon>
        <taxon>Ecdysozoa</taxon>
        <taxon>Nematoda</taxon>
        <taxon>Chromadorea</taxon>
        <taxon>Rhabditida</taxon>
        <taxon>Tylenchina</taxon>
        <taxon>Tylenchomorpha</taxon>
        <taxon>Tylenchoidea</taxon>
        <taxon>Meloidogynidae</taxon>
        <taxon>Meloidogyninae</taxon>
        <taxon>Meloidogyne</taxon>
    </lineage>
</organism>
<reference evidence="1" key="1">
    <citation type="submission" date="2023-11" db="EMBL/GenBank/DDBJ databases">
        <authorList>
            <person name="Poullet M."/>
        </authorList>
    </citation>
    <scope>NUCLEOTIDE SEQUENCE</scope>
    <source>
        <strain evidence="1">E1834</strain>
    </source>
</reference>
<proteinExistence type="predicted"/>
<accession>A0ACB0Z7Y4</accession>
<comment type="caution">
    <text evidence="1">The sequence shown here is derived from an EMBL/GenBank/DDBJ whole genome shotgun (WGS) entry which is preliminary data.</text>
</comment>
<dbReference type="Proteomes" id="UP001497535">
    <property type="component" value="Unassembled WGS sequence"/>
</dbReference>
<gene>
    <name evidence="1" type="ORF">MENTE1834_LOCUS21803</name>
</gene>
<keyword evidence="2" id="KW-1185">Reference proteome</keyword>
<protein>
    <submittedName>
        <fullName evidence="1">Uncharacterized protein</fullName>
    </submittedName>
</protein>
<dbReference type="EMBL" id="CAVMJV010000027">
    <property type="protein sequence ID" value="CAK5075028.1"/>
    <property type="molecule type" value="Genomic_DNA"/>
</dbReference>
<evidence type="ECO:0000313" key="1">
    <source>
        <dbReference type="EMBL" id="CAK5075028.1"/>
    </source>
</evidence>
<sequence length="194" mass="22624">MDTPNFYCFCGNVHVLTGARLIGAIGSLTCSFLISFLLSEQSFCGIFVCKYVFAMFCVPFVLLLFADRQRCSKLYLPFLLLNAILICLNSLYLLFIGTMMIWMPYFWKEHLELSLDIDNNSLRSITFLIFIIFLLIEFILFWCYSIVSNAYNYMNEDKIILIPPQISTDFTKKQNSQKNKKWINLTDNRESQLA</sequence>
<name>A0ACB0Z7Y4_MELEN</name>
<evidence type="ECO:0000313" key="2">
    <source>
        <dbReference type="Proteomes" id="UP001497535"/>
    </source>
</evidence>